<evidence type="ECO:0000259" key="3">
    <source>
        <dbReference type="PROSITE" id="PS50943"/>
    </source>
</evidence>
<dbReference type="PROSITE" id="PS50943">
    <property type="entry name" value="HTH_CROC1"/>
    <property type="match status" value="1"/>
</dbReference>
<keyword evidence="1" id="KW-0238">DNA-binding</keyword>
<evidence type="ECO:0000313" key="4">
    <source>
        <dbReference type="EMBL" id="KII67740.1"/>
    </source>
</evidence>
<name>A0A0C2MUA5_THEKT</name>
<dbReference type="GO" id="GO:0005634">
    <property type="term" value="C:nucleus"/>
    <property type="evidence" value="ECO:0007669"/>
    <property type="project" value="TreeGrafter"/>
</dbReference>
<dbReference type="SUPFAM" id="SSF47413">
    <property type="entry name" value="lambda repressor-like DNA-binding domains"/>
    <property type="match status" value="1"/>
</dbReference>
<dbReference type="CDD" id="cd00093">
    <property type="entry name" value="HTH_XRE"/>
    <property type="match status" value="1"/>
</dbReference>
<evidence type="ECO:0000256" key="2">
    <source>
        <dbReference type="SAM" id="MobiDB-lite"/>
    </source>
</evidence>
<dbReference type="Proteomes" id="UP000031668">
    <property type="component" value="Unassembled WGS sequence"/>
</dbReference>
<dbReference type="PANTHER" id="PTHR10245">
    <property type="entry name" value="ENDOTHELIAL DIFFERENTIATION-RELATED FACTOR 1 MULTIPROTEIN BRIDGING FACTOR 1"/>
    <property type="match status" value="1"/>
</dbReference>
<evidence type="ECO:0000313" key="5">
    <source>
        <dbReference type="Proteomes" id="UP000031668"/>
    </source>
</evidence>
<feature type="region of interest" description="Disordered" evidence="2">
    <location>
        <begin position="10"/>
        <end position="37"/>
    </location>
</feature>
<accession>A0A0C2MUA5</accession>
<gene>
    <name evidence="4" type="ORF">RF11_01787</name>
</gene>
<dbReference type="Gene3D" id="1.10.260.40">
    <property type="entry name" value="lambda repressor-like DNA-binding domains"/>
    <property type="match status" value="1"/>
</dbReference>
<evidence type="ECO:0000256" key="1">
    <source>
        <dbReference type="ARBA" id="ARBA00023125"/>
    </source>
</evidence>
<reference evidence="4 5" key="1">
    <citation type="journal article" date="2014" name="Genome Biol. Evol.">
        <title>The genome of the myxosporean Thelohanellus kitauei shows adaptations to nutrient acquisition within its fish host.</title>
        <authorList>
            <person name="Yang Y."/>
            <person name="Xiong J."/>
            <person name="Zhou Z."/>
            <person name="Huo F."/>
            <person name="Miao W."/>
            <person name="Ran C."/>
            <person name="Liu Y."/>
            <person name="Zhang J."/>
            <person name="Feng J."/>
            <person name="Wang M."/>
            <person name="Wang M."/>
            <person name="Wang L."/>
            <person name="Yao B."/>
        </authorList>
    </citation>
    <scope>NUCLEOTIDE SEQUENCE [LARGE SCALE GENOMIC DNA]</scope>
    <source>
        <strain evidence="4">Wuqing</strain>
    </source>
</reference>
<dbReference type="EMBL" id="JWZT01003119">
    <property type="protein sequence ID" value="KII67740.1"/>
    <property type="molecule type" value="Genomic_DNA"/>
</dbReference>
<keyword evidence="5" id="KW-1185">Reference proteome</keyword>
<dbReference type="GO" id="GO:0003677">
    <property type="term" value="F:DNA binding"/>
    <property type="evidence" value="ECO:0007669"/>
    <property type="project" value="UniProtKB-KW"/>
</dbReference>
<dbReference type="Pfam" id="PF01381">
    <property type="entry name" value="HTH_3"/>
    <property type="match status" value="1"/>
</dbReference>
<comment type="caution">
    <text evidence="4">The sequence shown here is derived from an EMBL/GenBank/DDBJ whole genome shotgun (WGS) entry which is preliminary data.</text>
</comment>
<dbReference type="InterPro" id="IPR010982">
    <property type="entry name" value="Lambda_DNA-bd_dom_sf"/>
</dbReference>
<protein>
    <submittedName>
        <fullName evidence="4">Multiprotein-bridging factor 1</fullName>
    </submittedName>
</protein>
<dbReference type="AlphaFoldDB" id="A0A0C2MUA5"/>
<dbReference type="SMART" id="SM00530">
    <property type="entry name" value="HTH_XRE"/>
    <property type="match status" value="1"/>
</dbReference>
<dbReference type="OrthoDB" id="10253401at2759"/>
<dbReference type="PANTHER" id="PTHR10245:SF15">
    <property type="entry name" value="ENDOTHELIAL DIFFERENTIATION-RELATED FACTOR 1"/>
    <property type="match status" value="1"/>
</dbReference>
<sequence>MNHIIHLIRLPKKPKSAPRPPRVNKPSQPSDGATLQEDEEILAPVKTVDIKVGIAIQKARSAKKLTQKDLATLINEKVKSIADFENGSAPINNAILGKLERALDVKLRGKNIGAPLEHKK</sequence>
<organism evidence="4 5">
    <name type="scientific">Thelohanellus kitauei</name>
    <name type="common">Myxosporean</name>
    <dbReference type="NCBI Taxonomy" id="669202"/>
    <lineage>
        <taxon>Eukaryota</taxon>
        <taxon>Metazoa</taxon>
        <taxon>Cnidaria</taxon>
        <taxon>Myxozoa</taxon>
        <taxon>Myxosporea</taxon>
        <taxon>Bivalvulida</taxon>
        <taxon>Platysporina</taxon>
        <taxon>Myxobolidae</taxon>
        <taxon>Thelohanellus</taxon>
    </lineage>
</organism>
<feature type="domain" description="HTH cro/C1-type" evidence="3">
    <location>
        <begin position="56"/>
        <end position="110"/>
    </location>
</feature>
<proteinExistence type="predicted"/>
<dbReference type="InterPro" id="IPR001387">
    <property type="entry name" value="Cro/C1-type_HTH"/>
</dbReference>